<comment type="caution">
    <text evidence="8">The sequence shown here is derived from an EMBL/GenBank/DDBJ whole genome shotgun (WGS) entry which is preliminary data.</text>
</comment>
<proteinExistence type="inferred from homology"/>
<dbReference type="GO" id="GO:0016430">
    <property type="term" value="F:tRNA (adenine-N6)-methyltransferase activity"/>
    <property type="evidence" value="ECO:0007669"/>
    <property type="project" value="UniProtKB-UniRule"/>
</dbReference>
<keyword evidence="1 6" id="KW-0963">Cytoplasm</keyword>
<dbReference type="InterPro" id="IPR029063">
    <property type="entry name" value="SAM-dependent_MTases_sf"/>
</dbReference>
<dbReference type="PROSITE" id="PS00092">
    <property type="entry name" value="N6_MTASE"/>
    <property type="match status" value="1"/>
</dbReference>
<feature type="domain" description="Methyltransferase small" evidence="7">
    <location>
        <begin position="37"/>
        <end position="126"/>
    </location>
</feature>
<dbReference type="Proteomes" id="UP001165413">
    <property type="component" value="Unassembled WGS sequence"/>
</dbReference>
<dbReference type="InterPro" id="IPR022882">
    <property type="entry name" value="tRNA_adenine-N6_MeTrfase"/>
</dbReference>
<dbReference type="PANTHER" id="PTHR47739:SF1">
    <property type="entry name" value="TRNA1(VAL) (ADENINE(37)-N6)-METHYLTRANSFERASE"/>
    <property type="match status" value="1"/>
</dbReference>
<dbReference type="GO" id="GO:0003676">
    <property type="term" value="F:nucleic acid binding"/>
    <property type="evidence" value="ECO:0007669"/>
    <property type="project" value="InterPro"/>
</dbReference>
<evidence type="ECO:0000256" key="1">
    <source>
        <dbReference type="ARBA" id="ARBA00022490"/>
    </source>
</evidence>
<evidence type="ECO:0000259" key="7">
    <source>
        <dbReference type="Pfam" id="PF05175"/>
    </source>
</evidence>
<dbReference type="InterPro" id="IPR002052">
    <property type="entry name" value="DNA_methylase_N6_adenine_CS"/>
</dbReference>
<keyword evidence="2 6" id="KW-0489">Methyltransferase</keyword>
<dbReference type="GO" id="GO:0000179">
    <property type="term" value="F:rRNA (adenine-N6,N6-)-dimethyltransferase activity"/>
    <property type="evidence" value="ECO:0007669"/>
    <property type="project" value="InterPro"/>
</dbReference>
<dbReference type="InterPro" id="IPR007848">
    <property type="entry name" value="Small_mtfrase_dom"/>
</dbReference>
<keyword evidence="4 6" id="KW-0949">S-adenosyl-L-methionine</keyword>
<dbReference type="PANTHER" id="PTHR47739">
    <property type="entry name" value="TRNA1(VAL) (ADENINE(37)-N6)-METHYLTRANSFERASE"/>
    <property type="match status" value="1"/>
</dbReference>
<evidence type="ECO:0000313" key="8">
    <source>
        <dbReference type="EMBL" id="MCP3429350.1"/>
    </source>
</evidence>
<dbReference type="PROSITE" id="PS01131">
    <property type="entry name" value="RRNA_A_DIMETH"/>
    <property type="match status" value="1"/>
</dbReference>
<comment type="subcellular location">
    <subcellularLocation>
        <location evidence="6">Cytoplasm</location>
    </subcellularLocation>
</comment>
<evidence type="ECO:0000256" key="6">
    <source>
        <dbReference type="HAMAP-Rule" id="MF_01872"/>
    </source>
</evidence>
<keyword evidence="3 6" id="KW-0808">Transferase</keyword>
<dbReference type="InterPro" id="IPR020596">
    <property type="entry name" value="rRNA_Ade_Mease_Trfase_CS"/>
</dbReference>
<dbReference type="AlphaFoldDB" id="A0AA41WZW9"/>
<evidence type="ECO:0000256" key="4">
    <source>
        <dbReference type="ARBA" id="ARBA00022691"/>
    </source>
</evidence>
<reference evidence="8" key="1">
    <citation type="submission" date="2022-07" db="EMBL/GenBank/DDBJ databases">
        <title>Characterization of the Novel Bacterium Alteromonas immobilis LMIT006 and Alteromonas gregis LMIT007.</title>
        <authorList>
            <person name="Lin X."/>
        </authorList>
    </citation>
    <scope>NUCLEOTIDE SEQUENCE</scope>
    <source>
        <strain evidence="8">LMIT007</strain>
    </source>
</reference>
<organism evidence="8 9">
    <name type="scientific">Opacimonas viscosa</name>
    <dbReference type="NCBI Taxonomy" id="2961944"/>
    <lineage>
        <taxon>Bacteria</taxon>
        <taxon>Pseudomonadati</taxon>
        <taxon>Pseudomonadota</taxon>
        <taxon>Gammaproteobacteria</taxon>
        <taxon>Alteromonadales</taxon>
        <taxon>Alteromonadaceae</taxon>
        <taxon>Opacimonas</taxon>
    </lineage>
</organism>
<dbReference type="InterPro" id="IPR050210">
    <property type="entry name" value="tRNA_Adenine-N(6)_MTase"/>
</dbReference>
<comment type="similarity">
    <text evidence="6">Belongs to the methyltransferase superfamily. tRNA (adenine-N(6)-)-methyltransferase family.</text>
</comment>
<dbReference type="HAMAP" id="MF_01872">
    <property type="entry name" value="tRNA_methyltr_YfiC"/>
    <property type="match status" value="1"/>
</dbReference>
<dbReference type="SUPFAM" id="SSF53335">
    <property type="entry name" value="S-adenosyl-L-methionine-dependent methyltransferases"/>
    <property type="match status" value="1"/>
</dbReference>
<gene>
    <name evidence="8" type="ORF">NLF92_10370</name>
</gene>
<accession>A0AA41WZW9</accession>
<keyword evidence="5 6" id="KW-0819">tRNA processing</keyword>
<dbReference type="CDD" id="cd02440">
    <property type="entry name" value="AdoMet_MTases"/>
    <property type="match status" value="1"/>
</dbReference>
<evidence type="ECO:0000256" key="3">
    <source>
        <dbReference type="ARBA" id="ARBA00022679"/>
    </source>
</evidence>
<dbReference type="Gene3D" id="3.40.50.150">
    <property type="entry name" value="Vaccinia Virus protein VP39"/>
    <property type="match status" value="1"/>
</dbReference>
<evidence type="ECO:0000256" key="5">
    <source>
        <dbReference type="ARBA" id="ARBA00022694"/>
    </source>
</evidence>
<dbReference type="RefSeq" id="WP_254101568.1">
    <property type="nucleotide sequence ID" value="NZ_JANATA010000019.1"/>
</dbReference>
<dbReference type="Pfam" id="PF05175">
    <property type="entry name" value="MTS"/>
    <property type="match status" value="1"/>
</dbReference>
<comment type="function">
    <text evidence="6">Specifically methylates the adenine in position 37 of tRNA(1)(Val) (anticodon cmo5UAC).</text>
</comment>
<dbReference type="EMBL" id="JANATA010000019">
    <property type="protein sequence ID" value="MCP3429350.1"/>
    <property type="molecule type" value="Genomic_DNA"/>
</dbReference>
<dbReference type="GO" id="GO:0005737">
    <property type="term" value="C:cytoplasm"/>
    <property type="evidence" value="ECO:0007669"/>
    <property type="project" value="UniProtKB-SubCell"/>
</dbReference>
<dbReference type="EC" id="2.1.1.223" evidence="6"/>
<keyword evidence="9" id="KW-1185">Reference proteome</keyword>
<name>A0AA41WZW9_9ALTE</name>
<evidence type="ECO:0000256" key="2">
    <source>
        <dbReference type="ARBA" id="ARBA00022603"/>
    </source>
</evidence>
<evidence type="ECO:0000313" key="9">
    <source>
        <dbReference type="Proteomes" id="UP001165413"/>
    </source>
</evidence>
<dbReference type="GO" id="GO:0008033">
    <property type="term" value="P:tRNA processing"/>
    <property type="evidence" value="ECO:0007669"/>
    <property type="project" value="UniProtKB-UniRule"/>
</dbReference>
<comment type="catalytic activity">
    <reaction evidence="6">
        <text>adenosine(37) in tRNA1(Val) + S-adenosyl-L-methionine = N(6)-methyladenosine(37) in tRNA1(Val) + S-adenosyl-L-homocysteine + H(+)</text>
        <dbReference type="Rhea" id="RHEA:43160"/>
        <dbReference type="Rhea" id="RHEA-COMP:10369"/>
        <dbReference type="Rhea" id="RHEA-COMP:10370"/>
        <dbReference type="ChEBI" id="CHEBI:15378"/>
        <dbReference type="ChEBI" id="CHEBI:57856"/>
        <dbReference type="ChEBI" id="CHEBI:59789"/>
        <dbReference type="ChEBI" id="CHEBI:74411"/>
        <dbReference type="ChEBI" id="CHEBI:74449"/>
        <dbReference type="EC" id="2.1.1.223"/>
    </reaction>
</comment>
<sequence length="248" mass="28144">MSSFSAGRPKAFRFKKFVVEHDRCAMKVGTDSIILGSWTEPNNAKYILDIGSGSGILTLMMAQKASPKAMLTGVELDERAHHQSEQNVQRAHFPQAIKMLNADIKTIYPSQKYDLIITNPPYFKDEIIAEQRRNPISTSRNQARSQSSLSHDELCETASRMLSENGQFVCILPTQEIDAFIVKARAVGLLLEDRVEIHSNILAKSIRTIVRFVFSSNVLNVSRLVIYDNDGQYTEEYKELCKDFYLNF</sequence>
<protein>
    <recommendedName>
        <fullName evidence="6">tRNA1(Val) (adenine(37)-N6)-methyltransferase</fullName>
        <ecNumber evidence="6">2.1.1.223</ecNumber>
    </recommendedName>
    <alternativeName>
        <fullName evidence="6">tRNA m6A37 methyltransferase</fullName>
    </alternativeName>
</protein>